<name>A0A2J7ZRW5_9CHLO</name>
<evidence type="ECO:0000256" key="1">
    <source>
        <dbReference type="ARBA" id="ARBA00022527"/>
    </source>
</evidence>
<keyword evidence="3" id="KW-0547">Nucleotide-binding</keyword>
<accession>A0A2J7ZRW5</accession>
<organism evidence="7 8">
    <name type="scientific">Tetrabaena socialis</name>
    <dbReference type="NCBI Taxonomy" id="47790"/>
    <lineage>
        <taxon>Eukaryota</taxon>
        <taxon>Viridiplantae</taxon>
        <taxon>Chlorophyta</taxon>
        <taxon>core chlorophytes</taxon>
        <taxon>Chlorophyceae</taxon>
        <taxon>CS clade</taxon>
        <taxon>Chlamydomonadales</taxon>
        <taxon>Tetrabaenaceae</taxon>
        <taxon>Tetrabaena</taxon>
    </lineage>
</organism>
<evidence type="ECO:0000259" key="6">
    <source>
        <dbReference type="PROSITE" id="PS50011"/>
    </source>
</evidence>
<dbReference type="GO" id="GO:0004674">
    <property type="term" value="F:protein serine/threonine kinase activity"/>
    <property type="evidence" value="ECO:0007669"/>
    <property type="project" value="UniProtKB-KW"/>
</dbReference>
<keyword evidence="5" id="KW-0067">ATP-binding</keyword>
<gene>
    <name evidence="7" type="ORF">TSOC_010964</name>
</gene>
<dbReference type="SUPFAM" id="SSF56112">
    <property type="entry name" value="Protein kinase-like (PK-like)"/>
    <property type="match status" value="1"/>
</dbReference>
<evidence type="ECO:0000313" key="8">
    <source>
        <dbReference type="Proteomes" id="UP000236333"/>
    </source>
</evidence>
<dbReference type="PROSITE" id="PS50011">
    <property type="entry name" value="PROTEIN_KINASE_DOM"/>
    <property type="match status" value="1"/>
</dbReference>
<keyword evidence="2" id="KW-0808">Transferase</keyword>
<feature type="domain" description="Protein kinase" evidence="6">
    <location>
        <begin position="1"/>
        <end position="81"/>
    </location>
</feature>
<evidence type="ECO:0000256" key="4">
    <source>
        <dbReference type="ARBA" id="ARBA00022777"/>
    </source>
</evidence>
<dbReference type="OrthoDB" id="538199at2759"/>
<dbReference type="InterPro" id="IPR050205">
    <property type="entry name" value="CDPK_Ser/Thr_kinases"/>
</dbReference>
<comment type="caution">
    <text evidence="7">The sequence shown here is derived from an EMBL/GenBank/DDBJ whole genome shotgun (WGS) entry which is preliminary data.</text>
</comment>
<dbReference type="InterPro" id="IPR000719">
    <property type="entry name" value="Prot_kinase_dom"/>
</dbReference>
<dbReference type="Pfam" id="PF00069">
    <property type="entry name" value="Pkinase"/>
    <property type="match status" value="1"/>
</dbReference>
<evidence type="ECO:0000256" key="5">
    <source>
        <dbReference type="ARBA" id="ARBA00022840"/>
    </source>
</evidence>
<keyword evidence="1" id="KW-0723">Serine/threonine-protein kinase</keyword>
<dbReference type="PANTHER" id="PTHR24349">
    <property type="entry name" value="SERINE/THREONINE-PROTEIN KINASE"/>
    <property type="match status" value="1"/>
</dbReference>
<evidence type="ECO:0000256" key="2">
    <source>
        <dbReference type="ARBA" id="ARBA00022679"/>
    </source>
</evidence>
<dbReference type="AlphaFoldDB" id="A0A2J7ZRW5"/>
<dbReference type="Gene3D" id="3.30.200.20">
    <property type="entry name" value="Phosphorylase Kinase, domain 1"/>
    <property type="match status" value="1"/>
</dbReference>
<dbReference type="EMBL" id="PGGS01000562">
    <property type="protein sequence ID" value="PNH03014.1"/>
    <property type="molecule type" value="Genomic_DNA"/>
</dbReference>
<dbReference type="Proteomes" id="UP000236333">
    <property type="component" value="Unassembled WGS sequence"/>
</dbReference>
<dbReference type="GO" id="GO:0005524">
    <property type="term" value="F:ATP binding"/>
    <property type="evidence" value="ECO:0007669"/>
    <property type="project" value="UniProtKB-KW"/>
</dbReference>
<evidence type="ECO:0000313" key="7">
    <source>
        <dbReference type="EMBL" id="PNH03014.1"/>
    </source>
</evidence>
<dbReference type="InterPro" id="IPR011009">
    <property type="entry name" value="Kinase-like_dom_sf"/>
</dbReference>
<sequence length="81" mass="8898">MHARVYGAQVRSAVHLVSGARVAVKTIRKSLLAAADVSSLRREVEILHHLAGHPHISQLLGVFEEATQLHLVLELYQDGQV</sequence>
<evidence type="ECO:0000256" key="3">
    <source>
        <dbReference type="ARBA" id="ARBA00022741"/>
    </source>
</evidence>
<protein>
    <submittedName>
        <fullName evidence="7">Calcium-dependent protein kinase 20</fullName>
    </submittedName>
</protein>
<keyword evidence="4 7" id="KW-0418">Kinase</keyword>
<keyword evidence="8" id="KW-1185">Reference proteome</keyword>
<reference evidence="7 8" key="1">
    <citation type="journal article" date="2017" name="Mol. Biol. Evol.">
        <title>The 4-celled Tetrabaena socialis nuclear genome reveals the essential components for genetic control of cell number at the origin of multicellularity in the volvocine lineage.</title>
        <authorList>
            <person name="Featherston J."/>
            <person name="Arakaki Y."/>
            <person name="Hanschen E.R."/>
            <person name="Ferris P.J."/>
            <person name="Michod R.E."/>
            <person name="Olson B.J.S.C."/>
            <person name="Nozaki H."/>
            <person name="Durand P.M."/>
        </authorList>
    </citation>
    <scope>NUCLEOTIDE SEQUENCE [LARGE SCALE GENOMIC DNA]</scope>
    <source>
        <strain evidence="7 8">NIES-571</strain>
    </source>
</reference>
<proteinExistence type="predicted"/>